<evidence type="ECO:0000313" key="2">
    <source>
        <dbReference type="Proteomes" id="UP000235116"/>
    </source>
</evidence>
<dbReference type="OrthoDB" id="9800421at2"/>
<gene>
    <name evidence="1" type="ORF">Kalk_01355</name>
</gene>
<dbReference type="KEGG" id="kak:Kalk_01355"/>
<accession>A0A2K9LG71</accession>
<dbReference type="Pfam" id="PF06073">
    <property type="entry name" value="DUF934"/>
    <property type="match status" value="1"/>
</dbReference>
<reference evidence="2" key="1">
    <citation type="submission" date="2017-08" db="EMBL/GenBank/DDBJ databases">
        <title>Direct submision.</title>
        <authorList>
            <person name="Kim S.-J."/>
            <person name="Rhee S.-K."/>
        </authorList>
    </citation>
    <scope>NUCLEOTIDE SEQUENCE [LARGE SCALE GENOMIC DNA]</scope>
    <source>
        <strain evidence="2">GI5</strain>
    </source>
</reference>
<dbReference type="InterPro" id="IPR008318">
    <property type="entry name" value="UCP030820"/>
</dbReference>
<organism evidence="1 2">
    <name type="scientific">Ketobacter alkanivorans</name>
    <dbReference type="NCBI Taxonomy" id="1917421"/>
    <lineage>
        <taxon>Bacteria</taxon>
        <taxon>Pseudomonadati</taxon>
        <taxon>Pseudomonadota</taxon>
        <taxon>Gammaproteobacteria</taxon>
        <taxon>Pseudomonadales</taxon>
        <taxon>Ketobacteraceae</taxon>
        <taxon>Ketobacter</taxon>
    </lineage>
</organism>
<dbReference type="Proteomes" id="UP000235116">
    <property type="component" value="Chromosome"/>
</dbReference>
<dbReference type="EMBL" id="CP022684">
    <property type="protein sequence ID" value="AUM11161.1"/>
    <property type="molecule type" value="Genomic_DNA"/>
</dbReference>
<protein>
    <recommendedName>
        <fullName evidence="3">Oxidoreductase</fullName>
    </recommendedName>
</protein>
<name>A0A2K9LG71_9GAMM</name>
<evidence type="ECO:0000313" key="1">
    <source>
        <dbReference type="EMBL" id="AUM11161.1"/>
    </source>
</evidence>
<sequence>MPRKIIKDREIVEDTYTLVTEAGQLPDVGDALIDAAIWEELQPQLAGRTGKIGIKVTGDTEIDQLPANVQELDLIAIEFPVFRDGRGYSLARIIRERLGYGGELRACGDVLRDQLFYLQRCGFSSFETREDRCIEDALNGLTDFTVTYQADAFEKRPIYQRRS</sequence>
<keyword evidence="2" id="KW-1185">Reference proteome</keyword>
<dbReference type="AlphaFoldDB" id="A0A2K9LG71"/>
<proteinExistence type="predicted"/>
<evidence type="ECO:0008006" key="3">
    <source>
        <dbReference type="Google" id="ProtNLM"/>
    </source>
</evidence>
<dbReference type="PIRSF" id="PIRSF030820">
    <property type="entry name" value="UCP030820"/>
    <property type="match status" value="1"/>
</dbReference>
<dbReference type="RefSeq" id="WP_101892501.1">
    <property type="nucleotide sequence ID" value="NZ_CP022684.1"/>
</dbReference>